<gene>
    <name evidence="3" type="ORF">M0R45_018451</name>
</gene>
<dbReference type="Pfam" id="PF00076">
    <property type="entry name" value="RRM_1"/>
    <property type="match status" value="1"/>
</dbReference>
<dbReference type="PANTHER" id="PTHR36309">
    <property type="entry name" value="RNA-BINDING (RRM/RBD/RNP MOTIFS) FAMILY PROTEIN"/>
    <property type="match status" value="1"/>
</dbReference>
<evidence type="ECO:0000313" key="4">
    <source>
        <dbReference type="Proteomes" id="UP001457282"/>
    </source>
</evidence>
<dbReference type="Proteomes" id="UP001457282">
    <property type="component" value="Unassembled WGS sequence"/>
</dbReference>
<keyword evidence="1" id="KW-0694">RNA-binding</keyword>
<protein>
    <recommendedName>
        <fullName evidence="2">RRM domain-containing protein</fullName>
    </recommendedName>
</protein>
<dbReference type="InterPro" id="IPR053316">
    <property type="entry name" value="Epigenetic_reg_gene_expr"/>
</dbReference>
<dbReference type="CDD" id="cd00590">
    <property type="entry name" value="RRM_SF"/>
    <property type="match status" value="1"/>
</dbReference>
<evidence type="ECO:0000259" key="2">
    <source>
        <dbReference type="PROSITE" id="PS50102"/>
    </source>
</evidence>
<dbReference type="InterPro" id="IPR035979">
    <property type="entry name" value="RBD_domain_sf"/>
</dbReference>
<organism evidence="3 4">
    <name type="scientific">Rubus argutus</name>
    <name type="common">Southern blackberry</name>
    <dbReference type="NCBI Taxonomy" id="59490"/>
    <lineage>
        <taxon>Eukaryota</taxon>
        <taxon>Viridiplantae</taxon>
        <taxon>Streptophyta</taxon>
        <taxon>Embryophyta</taxon>
        <taxon>Tracheophyta</taxon>
        <taxon>Spermatophyta</taxon>
        <taxon>Magnoliopsida</taxon>
        <taxon>eudicotyledons</taxon>
        <taxon>Gunneridae</taxon>
        <taxon>Pentapetalae</taxon>
        <taxon>rosids</taxon>
        <taxon>fabids</taxon>
        <taxon>Rosales</taxon>
        <taxon>Rosaceae</taxon>
        <taxon>Rosoideae</taxon>
        <taxon>Rosoideae incertae sedis</taxon>
        <taxon>Rubus</taxon>
    </lineage>
</organism>
<reference evidence="3 4" key="1">
    <citation type="journal article" date="2023" name="G3 (Bethesda)">
        <title>A chromosome-length genome assembly and annotation of blackberry (Rubus argutus, cv. 'Hillquist').</title>
        <authorList>
            <person name="Bruna T."/>
            <person name="Aryal R."/>
            <person name="Dudchenko O."/>
            <person name="Sargent D.J."/>
            <person name="Mead D."/>
            <person name="Buti M."/>
            <person name="Cavallini A."/>
            <person name="Hytonen T."/>
            <person name="Andres J."/>
            <person name="Pham M."/>
            <person name="Weisz D."/>
            <person name="Mascagni F."/>
            <person name="Usai G."/>
            <person name="Natali L."/>
            <person name="Bassil N."/>
            <person name="Fernandez G.E."/>
            <person name="Lomsadze A."/>
            <person name="Armour M."/>
            <person name="Olukolu B."/>
            <person name="Poorten T."/>
            <person name="Britton C."/>
            <person name="Davik J."/>
            <person name="Ashrafi H."/>
            <person name="Aiden E.L."/>
            <person name="Borodovsky M."/>
            <person name="Worthington M."/>
        </authorList>
    </citation>
    <scope>NUCLEOTIDE SEQUENCE [LARGE SCALE GENOMIC DNA]</scope>
    <source>
        <strain evidence="3">PI 553951</strain>
    </source>
</reference>
<keyword evidence="4" id="KW-1185">Reference proteome</keyword>
<comment type="caution">
    <text evidence="3">The sequence shown here is derived from an EMBL/GenBank/DDBJ whole genome shotgun (WGS) entry which is preliminary data.</text>
</comment>
<evidence type="ECO:0000256" key="1">
    <source>
        <dbReference type="PROSITE-ProRule" id="PRU00176"/>
    </source>
</evidence>
<accession>A0AAW1X3W2</accession>
<name>A0AAW1X3W2_RUBAR</name>
<dbReference type="InterPro" id="IPR000504">
    <property type="entry name" value="RRM_dom"/>
</dbReference>
<dbReference type="Gene3D" id="3.30.70.330">
    <property type="match status" value="1"/>
</dbReference>
<dbReference type="AlphaFoldDB" id="A0AAW1X3W2"/>
<dbReference type="GO" id="GO:0003723">
    <property type="term" value="F:RNA binding"/>
    <property type="evidence" value="ECO:0007669"/>
    <property type="project" value="UniProtKB-UniRule"/>
</dbReference>
<proteinExistence type="predicted"/>
<feature type="domain" description="RRM" evidence="2">
    <location>
        <begin position="17"/>
        <end position="100"/>
    </location>
</feature>
<evidence type="ECO:0000313" key="3">
    <source>
        <dbReference type="EMBL" id="KAK9931159.1"/>
    </source>
</evidence>
<dbReference type="EMBL" id="JBEDUW010000004">
    <property type="protein sequence ID" value="KAK9931159.1"/>
    <property type="molecule type" value="Genomic_DNA"/>
</dbReference>
<dbReference type="PANTHER" id="PTHR36309:SF1">
    <property type="entry name" value="RNA-BINDING (RRM_RBD_RNP MOTIFS) FAMILY PROTEIN"/>
    <property type="match status" value="1"/>
</dbReference>
<dbReference type="PROSITE" id="PS50102">
    <property type="entry name" value="RRM"/>
    <property type="match status" value="1"/>
</dbReference>
<dbReference type="SUPFAM" id="SSF54928">
    <property type="entry name" value="RNA-binding domain, RBD"/>
    <property type="match status" value="1"/>
</dbReference>
<sequence length="198" mass="22905">MEASEAQYAEFEEKVKRTIYLDNLSPQVNELIVRQAFDQFGTVKSVQFIPNYLESKNIPQCALIEMENPTQVNAIVSDIAQKPFMIGGMPRPVRARKAKMEMFDDRPVKPGRTIQFRWLEPNDPDFEVAKELKELARIHALEAEYVLKKQLEDEEKLEEQHQEALKATHKKYKMVQSVIADGTTKQLARGYHLRVADD</sequence>
<dbReference type="InterPro" id="IPR012677">
    <property type="entry name" value="Nucleotide-bd_a/b_plait_sf"/>
</dbReference>